<dbReference type="AlphaFoldDB" id="A0A395MLF6"/>
<dbReference type="EMBL" id="PXXK01000203">
    <property type="protein sequence ID" value="RFN48597.1"/>
    <property type="molecule type" value="Genomic_DNA"/>
</dbReference>
<protein>
    <submittedName>
        <fullName evidence="1">Uncharacterized protein</fullName>
    </submittedName>
</protein>
<gene>
    <name evidence="1" type="ORF">FIE12Z_7177</name>
</gene>
<sequence length="210" mass="23621">MSKSPLSIRSLTVALMAPRHLSSDFVSISRSLASSYRTLTQKQIVTNSPVDLDGSAALKGTPEPKNVQEPWPVAITPFPHRDLLPRWNITLSVLCPFHLLLTLCCPLGSFEGSRRRRDFEQCTPYQCTNEELKRLRNVLTSPWPWEERADTNMLVPVRRQCLAVPWADSAPTTSPTTIPTTIPTQKAWRCLGPASQRGLRPEWAKLSLLH</sequence>
<keyword evidence="2" id="KW-1185">Reference proteome</keyword>
<dbReference type="Proteomes" id="UP000265631">
    <property type="component" value="Unassembled WGS sequence"/>
</dbReference>
<accession>A0A395MLF6</accession>
<comment type="caution">
    <text evidence="1">The sequence shown here is derived from an EMBL/GenBank/DDBJ whole genome shotgun (WGS) entry which is preliminary data.</text>
</comment>
<proteinExistence type="predicted"/>
<name>A0A395MLF6_9HYPO</name>
<evidence type="ECO:0000313" key="1">
    <source>
        <dbReference type="EMBL" id="RFN48597.1"/>
    </source>
</evidence>
<evidence type="ECO:0000313" key="2">
    <source>
        <dbReference type="Proteomes" id="UP000265631"/>
    </source>
</evidence>
<reference evidence="1 2" key="1">
    <citation type="journal article" date="2018" name="PLoS Pathog.">
        <title>Evolution of structural diversity of trichothecenes, a family of toxins produced by plant pathogenic and entomopathogenic fungi.</title>
        <authorList>
            <person name="Proctor R.H."/>
            <person name="McCormick S.P."/>
            <person name="Kim H.S."/>
            <person name="Cardoza R.E."/>
            <person name="Stanley A.M."/>
            <person name="Lindo L."/>
            <person name="Kelly A."/>
            <person name="Brown D.W."/>
            <person name="Lee T."/>
            <person name="Vaughan M.M."/>
            <person name="Alexander N.J."/>
            <person name="Busman M."/>
            <person name="Gutierrez S."/>
        </authorList>
    </citation>
    <scope>NUCLEOTIDE SEQUENCE [LARGE SCALE GENOMIC DNA]</scope>
    <source>
        <strain evidence="1 2">NRRL 13405</strain>
    </source>
</reference>
<organism evidence="1 2">
    <name type="scientific">Fusarium flagelliforme</name>
    <dbReference type="NCBI Taxonomy" id="2675880"/>
    <lineage>
        <taxon>Eukaryota</taxon>
        <taxon>Fungi</taxon>
        <taxon>Dikarya</taxon>
        <taxon>Ascomycota</taxon>
        <taxon>Pezizomycotina</taxon>
        <taxon>Sordariomycetes</taxon>
        <taxon>Hypocreomycetidae</taxon>
        <taxon>Hypocreales</taxon>
        <taxon>Nectriaceae</taxon>
        <taxon>Fusarium</taxon>
        <taxon>Fusarium incarnatum-equiseti species complex</taxon>
    </lineage>
</organism>